<accession>A0A0Q3KAK2</accession>
<gene>
    <name evidence="1" type="ORF">AR438_00695</name>
</gene>
<dbReference type="InterPro" id="IPR036770">
    <property type="entry name" value="Ankyrin_rpt-contain_sf"/>
</dbReference>
<evidence type="ECO:0000313" key="1">
    <source>
        <dbReference type="EMBL" id="KQK26771.1"/>
    </source>
</evidence>
<dbReference type="Proteomes" id="UP000051682">
    <property type="component" value="Unassembled WGS sequence"/>
</dbReference>
<dbReference type="SUPFAM" id="SSF48403">
    <property type="entry name" value="Ankyrin repeat"/>
    <property type="match status" value="1"/>
</dbReference>
<name>A0A0Q3KAK2_9FLAO</name>
<protein>
    <submittedName>
        <fullName evidence="1">Uncharacterized protein</fullName>
    </submittedName>
</protein>
<organism evidence="1 2">
    <name type="scientific">Chryseobacterium aquaticum</name>
    <dbReference type="NCBI Taxonomy" id="452084"/>
    <lineage>
        <taxon>Bacteria</taxon>
        <taxon>Pseudomonadati</taxon>
        <taxon>Bacteroidota</taxon>
        <taxon>Flavobacteriia</taxon>
        <taxon>Flavobacteriales</taxon>
        <taxon>Weeksellaceae</taxon>
        <taxon>Chryseobacterium group</taxon>
        <taxon>Chryseobacterium</taxon>
    </lineage>
</organism>
<sequence>MKERDKIFELLEMCYYGHLNQVKKLVEKGVDINGIGNHGISPLEAAKSGENDDIIEYLLSMGAIEKSNSREEKD</sequence>
<keyword evidence="2" id="KW-1185">Reference proteome</keyword>
<dbReference type="RefSeq" id="WP_056010704.1">
    <property type="nucleotide sequence ID" value="NZ_LLYZ01000002.1"/>
</dbReference>
<reference evidence="1 2" key="1">
    <citation type="submission" date="2015-10" db="EMBL/GenBank/DDBJ databases">
        <title>Chryseobacterium aquaticum genome.</title>
        <authorList>
            <person name="Newman J.D."/>
            <person name="Ferguson M.B."/>
            <person name="Miller J.R."/>
        </authorList>
    </citation>
    <scope>NUCLEOTIDE SEQUENCE [LARGE SCALE GENOMIC DNA]</scope>
    <source>
        <strain evidence="1 2">KCTC 12483</strain>
    </source>
</reference>
<dbReference type="EMBL" id="LLYZ01000002">
    <property type="protein sequence ID" value="KQK26771.1"/>
    <property type="molecule type" value="Genomic_DNA"/>
</dbReference>
<dbReference type="Gene3D" id="1.25.40.20">
    <property type="entry name" value="Ankyrin repeat-containing domain"/>
    <property type="match status" value="1"/>
</dbReference>
<evidence type="ECO:0000313" key="2">
    <source>
        <dbReference type="Proteomes" id="UP000051682"/>
    </source>
</evidence>
<dbReference type="OrthoDB" id="671583at2"/>
<proteinExistence type="predicted"/>
<dbReference type="AlphaFoldDB" id="A0A0Q3KAK2"/>
<dbReference type="STRING" id="452084.AR438_00695"/>
<comment type="caution">
    <text evidence="1">The sequence shown here is derived from an EMBL/GenBank/DDBJ whole genome shotgun (WGS) entry which is preliminary data.</text>
</comment>